<evidence type="ECO:0000256" key="2">
    <source>
        <dbReference type="ARBA" id="ARBA00009142"/>
    </source>
</evidence>
<evidence type="ECO:0000256" key="8">
    <source>
        <dbReference type="RuleBase" id="RU363041"/>
    </source>
</evidence>
<comment type="similarity">
    <text evidence="2 8">Belongs to the 4-toluene sulfonate uptake permease (TSUP) (TC 2.A.102) family.</text>
</comment>
<evidence type="ECO:0000313" key="10">
    <source>
        <dbReference type="Proteomes" id="UP001178322"/>
    </source>
</evidence>
<accession>A0AAX3WZF3</accession>
<feature type="transmembrane region" description="Helical" evidence="8">
    <location>
        <begin position="129"/>
        <end position="151"/>
    </location>
</feature>
<evidence type="ECO:0000313" key="9">
    <source>
        <dbReference type="EMBL" id="WHY53130.1"/>
    </source>
</evidence>
<evidence type="ECO:0000256" key="4">
    <source>
        <dbReference type="ARBA" id="ARBA00022475"/>
    </source>
</evidence>
<feature type="transmembrane region" description="Helical" evidence="8">
    <location>
        <begin position="43"/>
        <end position="61"/>
    </location>
</feature>
<evidence type="ECO:0000256" key="5">
    <source>
        <dbReference type="ARBA" id="ARBA00022692"/>
    </source>
</evidence>
<keyword evidence="4 8" id="KW-1003">Cell membrane</keyword>
<name>A0AAX3WZF3_9BACI</name>
<keyword evidence="7 8" id="KW-0472">Membrane</keyword>
<dbReference type="Proteomes" id="UP001178322">
    <property type="component" value="Chromosome"/>
</dbReference>
<gene>
    <name evidence="9" type="ORF">QNH24_07765</name>
</gene>
<dbReference type="AlphaFoldDB" id="A0AAX3WZF3"/>
<dbReference type="GO" id="GO:0005886">
    <property type="term" value="C:plasma membrane"/>
    <property type="evidence" value="ECO:0007669"/>
    <property type="project" value="UniProtKB-SubCell"/>
</dbReference>
<organism evidence="9 10">
    <name type="scientific">Lysinibacillus pakistanensis</name>
    <dbReference type="NCBI Taxonomy" id="759811"/>
    <lineage>
        <taxon>Bacteria</taxon>
        <taxon>Bacillati</taxon>
        <taxon>Bacillota</taxon>
        <taxon>Bacilli</taxon>
        <taxon>Bacillales</taxon>
        <taxon>Bacillaceae</taxon>
        <taxon>Lysinibacillus</taxon>
    </lineage>
</organism>
<dbReference type="InterPro" id="IPR002781">
    <property type="entry name" value="TM_pro_TauE-like"/>
</dbReference>
<feature type="transmembrane region" description="Helical" evidence="8">
    <location>
        <begin position="73"/>
        <end position="91"/>
    </location>
</feature>
<dbReference type="PANTHER" id="PTHR30269">
    <property type="entry name" value="TRANSMEMBRANE PROTEIN YFCA"/>
    <property type="match status" value="1"/>
</dbReference>
<reference evidence="9" key="1">
    <citation type="submission" date="2023-05" db="EMBL/GenBank/DDBJ databases">
        <title>Comparative genomics of Bacillaceae isolates and their secondary metabolite potential.</title>
        <authorList>
            <person name="Song L."/>
            <person name="Nielsen L.J."/>
            <person name="Mohite O."/>
            <person name="Xu X."/>
            <person name="Weber T."/>
            <person name="Kovacs A.T."/>
        </authorList>
    </citation>
    <scope>NUCLEOTIDE SEQUENCE</scope>
    <source>
        <strain evidence="9">LY1</strain>
    </source>
</reference>
<feature type="transmembrane region" description="Helical" evidence="8">
    <location>
        <begin position="193"/>
        <end position="210"/>
    </location>
</feature>
<feature type="transmembrane region" description="Helical" evidence="8">
    <location>
        <begin position="6"/>
        <end position="36"/>
    </location>
</feature>
<evidence type="ECO:0000256" key="6">
    <source>
        <dbReference type="ARBA" id="ARBA00022989"/>
    </source>
</evidence>
<dbReference type="InterPro" id="IPR052017">
    <property type="entry name" value="TSUP"/>
</dbReference>
<keyword evidence="3" id="KW-0813">Transport</keyword>
<keyword evidence="5 8" id="KW-0812">Transmembrane</keyword>
<sequence length="242" mass="26960">MFELIIFFLIILFASILQTSSGFGFSIIATPLLLVLFSPQEAIQINILLSLVISFTLIWKIRQDVDFSLLKKIVMGSLIGAPFGSVIFSFVNIITFKLIIAITLIGLTILLIKNLSFQPTTKRDYGVGFLSGLLTTSIGMAGPPLLLYFAGTMKSKEMIRATTLAYYIFIYLISLLFQLTMTGTNKTVWVNSLYALPILLIGLVVGQIFFNRLDQKLFSRLINIMLFAAGVILLIQTIFAMF</sequence>
<comment type="subcellular location">
    <subcellularLocation>
        <location evidence="1 8">Cell membrane</location>
        <topology evidence="1 8">Multi-pass membrane protein</topology>
    </subcellularLocation>
</comment>
<feature type="transmembrane region" description="Helical" evidence="8">
    <location>
        <begin position="222"/>
        <end position="241"/>
    </location>
</feature>
<evidence type="ECO:0000256" key="3">
    <source>
        <dbReference type="ARBA" id="ARBA00022448"/>
    </source>
</evidence>
<dbReference type="Pfam" id="PF01925">
    <property type="entry name" value="TauE"/>
    <property type="match status" value="1"/>
</dbReference>
<evidence type="ECO:0000256" key="7">
    <source>
        <dbReference type="ARBA" id="ARBA00023136"/>
    </source>
</evidence>
<dbReference type="EMBL" id="CP126101">
    <property type="protein sequence ID" value="WHY53130.1"/>
    <property type="molecule type" value="Genomic_DNA"/>
</dbReference>
<keyword evidence="6 8" id="KW-1133">Transmembrane helix</keyword>
<feature type="transmembrane region" description="Helical" evidence="8">
    <location>
        <begin position="163"/>
        <end position="181"/>
    </location>
</feature>
<evidence type="ECO:0000256" key="1">
    <source>
        <dbReference type="ARBA" id="ARBA00004651"/>
    </source>
</evidence>
<dbReference type="PANTHER" id="PTHR30269:SF37">
    <property type="entry name" value="MEMBRANE TRANSPORTER PROTEIN"/>
    <property type="match status" value="1"/>
</dbReference>
<dbReference type="RefSeq" id="WP_283871503.1">
    <property type="nucleotide sequence ID" value="NZ_CP126101.1"/>
</dbReference>
<protein>
    <recommendedName>
        <fullName evidence="8">Probable membrane transporter protein</fullName>
    </recommendedName>
</protein>
<proteinExistence type="inferred from homology"/>